<evidence type="ECO:0000313" key="1">
    <source>
        <dbReference type="EMBL" id="SFN91221.1"/>
    </source>
</evidence>
<organism evidence="1 2">
    <name type="scientific">Formivibrio citricus</name>
    <dbReference type="NCBI Taxonomy" id="83765"/>
    <lineage>
        <taxon>Bacteria</taxon>
        <taxon>Pseudomonadati</taxon>
        <taxon>Pseudomonadota</taxon>
        <taxon>Betaproteobacteria</taxon>
        <taxon>Neisseriales</taxon>
        <taxon>Chitinibacteraceae</taxon>
        <taxon>Formivibrio</taxon>
    </lineage>
</organism>
<proteinExistence type="predicted"/>
<dbReference type="STRING" id="83765.SAMN05660284_02512"/>
<accession>A0A1I5CX75</accession>
<reference evidence="2" key="1">
    <citation type="submission" date="2016-10" db="EMBL/GenBank/DDBJ databases">
        <authorList>
            <person name="Varghese N."/>
            <person name="Submissions S."/>
        </authorList>
    </citation>
    <scope>NUCLEOTIDE SEQUENCE [LARGE SCALE GENOMIC DNA]</scope>
    <source>
        <strain evidence="2">DSM 6150</strain>
    </source>
</reference>
<dbReference type="AlphaFoldDB" id="A0A1I5CX75"/>
<dbReference type="Proteomes" id="UP000242869">
    <property type="component" value="Unassembled WGS sequence"/>
</dbReference>
<dbReference type="RefSeq" id="WP_143086061.1">
    <property type="nucleotide sequence ID" value="NZ_FOVE01000021.1"/>
</dbReference>
<keyword evidence="2" id="KW-1185">Reference proteome</keyword>
<dbReference type="EMBL" id="FOVE01000021">
    <property type="protein sequence ID" value="SFN91221.1"/>
    <property type="molecule type" value="Genomic_DNA"/>
</dbReference>
<evidence type="ECO:0000313" key="2">
    <source>
        <dbReference type="Proteomes" id="UP000242869"/>
    </source>
</evidence>
<protein>
    <submittedName>
        <fullName evidence="1">Uncharacterized protein</fullName>
    </submittedName>
</protein>
<name>A0A1I5CX75_9NEIS</name>
<sequence>MNCKDTPAKPGLHRFFACRIIRVCLFAVLGLNFLSAVEAEDLPGSEHLIGRGSKTEKQKIQPDEANPIKSAIGFSYTQTIDNPGSKSAGVRGKLHYKGQAFQPGIGQIKTPIGSYHYMTSDRLWDPQGWFPMPDSRISTTSDPITPAMLKNGRYQGPLRAGTPETWCYLPLENAWVAPQQLVMPADTPEYLYRLYRAKDRTSELDKAK</sequence>
<gene>
    <name evidence="1" type="ORF">SAMN05660284_02512</name>
</gene>